<reference evidence="8 9" key="1">
    <citation type="submission" date="2017-09" db="EMBL/GenBank/DDBJ databases">
        <title>Depth-based differentiation of microbial function through sediment-hosted aquifers and enrichment of novel symbionts in the deep terrestrial subsurface.</title>
        <authorList>
            <person name="Probst A.J."/>
            <person name="Ladd B."/>
            <person name="Jarett J.K."/>
            <person name="Geller-Mcgrath D.E."/>
            <person name="Sieber C.M."/>
            <person name="Emerson J.B."/>
            <person name="Anantharaman K."/>
            <person name="Thomas B.C."/>
            <person name="Malmstrom R."/>
            <person name="Stieglmeier M."/>
            <person name="Klingl A."/>
            <person name="Woyke T."/>
            <person name="Ryan C.M."/>
            <person name="Banfield J.F."/>
        </authorList>
    </citation>
    <scope>NUCLEOTIDE SEQUENCE [LARGE SCALE GENOMIC DNA]</scope>
    <source>
        <strain evidence="8">CG11_big_fil_rev_8_21_14_0_20_42_13</strain>
    </source>
</reference>
<dbReference type="PROSITE" id="PS51379">
    <property type="entry name" value="4FE4S_FER_2"/>
    <property type="match status" value="1"/>
</dbReference>
<keyword evidence="1 6" id="KW-0813">Transport</keyword>
<dbReference type="Gene3D" id="3.30.70.20">
    <property type="match status" value="1"/>
</dbReference>
<dbReference type="InterPro" id="IPR017900">
    <property type="entry name" value="4Fe4S_Fe_S_CS"/>
</dbReference>
<proteinExistence type="predicted"/>
<evidence type="ECO:0000256" key="6">
    <source>
        <dbReference type="RuleBase" id="RU368020"/>
    </source>
</evidence>
<organism evidence="8 9">
    <name type="scientific">Candidatus Ghiorseimicrobium undicola</name>
    <dbReference type="NCBI Taxonomy" id="1974746"/>
    <lineage>
        <taxon>Bacteria</taxon>
        <taxon>Pseudomonadati</taxon>
        <taxon>Candidatus Omnitrophota</taxon>
        <taxon>Candidatus Ghiorseimicrobium</taxon>
    </lineage>
</organism>
<comment type="caution">
    <text evidence="8">The sequence shown here is derived from an EMBL/GenBank/DDBJ whole genome shotgun (WGS) entry which is preliminary data.</text>
</comment>
<dbReference type="SUPFAM" id="SSF54862">
    <property type="entry name" value="4Fe-4S ferredoxins"/>
    <property type="match status" value="1"/>
</dbReference>
<gene>
    <name evidence="8" type="ORF">COV72_06840</name>
</gene>
<protein>
    <recommendedName>
        <fullName evidence="6">Ferredoxin</fullName>
    </recommendedName>
</protein>
<evidence type="ECO:0000256" key="1">
    <source>
        <dbReference type="ARBA" id="ARBA00022448"/>
    </source>
</evidence>
<dbReference type="InterPro" id="IPR017896">
    <property type="entry name" value="4Fe4S_Fe-S-bd"/>
</dbReference>
<evidence type="ECO:0000256" key="2">
    <source>
        <dbReference type="ARBA" id="ARBA00022723"/>
    </source>
</evidence>
<evidence type="ECO:0000256" key="3">
    <source>
        <dbReference type="ARBA" id="ARBA00022982"/>
    </source>
</evidence>
<dbReference type="AlphaFoldDB" id="A0A2H0LWH4"/>
<evidence type="ECO:0000256" key="4">
    <source>
        <dbReference type="ARBA" id="ARBA00023004"/>
    </source>
</evidence>
<dbReference type="GO" id="GO:0005506">
    <property type="term" value="F:iron ion binding"/>
    <property type="evidence" value="ECO:0007669"/>
    <property type="project" value="UniProtKB-UniRule"/>
</dbReference>
<evidence type="ECO:0000313" key="8">
    <source>
        <dbReference type="EMBL" id="PIQ88716.1"/>
    </source>
</evidence>
<dbReference type="Proteomes" id="UP000229641">
    <property type="component" value="Unassembled WGS sequence"/>
</dbReference>
<dbReference type="GO" id="GO:0009055">
    <property type="term" value="F:electron transfer activity"/>
    <property type="evidence" value="ECO:0007669"/>
    <property type="project" value="UniProtKB-UniRule"/>
</dbReference>
<evidence type="ECO:0000313" key="9">
    <source>
        <dbReference type="Proteomes" id="UP000229641"/>
    </source>
</evidence>
<sequence>MKAIVDQEACTGCGLCEQTCPEVFEMDGDKAKVMVEFVPDGSRDCAVQAADECPASAISIEE</sequence>
<keyword evidence="3 6" id="KW-0249">Electron transport</keyword>
<dbReference type="PANTHER" id="PTHR36923">
    <property type="entry name" value="FERREDOXIN"/>
    <property type="match status" value="1"/>
</dbReference>
<evidence type="ECO:0000256" key="5">
    <source>
        <dbReference type="ARBA" id="ARBA00023014"/>
    </source>
</evidence>
<dbReference type="PANTHER" id="PTHR36923:SF3">
    <property type="entry name" value="FERREDOXIN"/>
    <property type="match status" value="1"/>
</dbReference>
<dbReference type="InterPro" id="IPR051269">
    <property type="entry name" value="Fe-S_cluster_ET"/>
</dbReference>
<dbReference type="PRINTS" id="PR00352">
    <property type="entry name" value="3FE4SFRDOXIN"/>
</dbReference>
<feature type="domain" description="4Fe-4S ferredoxin-type" evidence="7">
    <location>
        <begin position="1"/>
        <end position="29"/>
    </location>
</feature>
<dbReference type="PROSITE" id="PS00198">
    <property type="entry name" value="4FE4S_FER_1"/>
    <property type="match status" value="1"/>
</dbReference>
<evidence type="ECO:0000259" key="7">
    <source>
        <dbReference type="PROSITE" id="PS51379"/>
    </source>
</evidence>
<name>A0A2H0LWH4_9BACT</name>
<keyword evidence="5 6" id="KW-0411">Iron-sulfur</keyword>
<dbReference type="Pfam" id="PF13370">
    <property type="entry name" value="Fer4_13"/>
    <property type="match status" value="1"/>
</dbReference>
<dbReference type="EMBL" id="PCWA01000090">
    <property type="protein sequence ID" value="PIQ88716.1"/>
    <property type="molecule type" value="Genomic_DNA"/>
</dbReference>
<comment type="function">
    <text evidence="6">Ferredoxins are iron-sulfur proteins that transfer electrons in a wide variety of metabolic reactions.</text>
</comment>
<accession>A0A2H0LWH4</accession>
<keyword evidence="4 6" id="KW-0408">Iron</keyword>
<keyword evidence="2 6" id="KW-0479">Metal-binding</keyword>
<dbReference type="InterPro" id="IPR001080">
    <property type="entry name" value="3Fe4S_ferredoxin"/>
</dbReference>
<dbReference type="GO" id="GO:0051536">
    <property type="term" value="F:iron-sulfur cluster binding"/>
    <property type="evidence" value="ECO:0007669"/>
    <property type="project" value="UniProtKB-KW"/>
</dbReference>